<name>A0A8R1DW05_CAEJA</name>
<organism evidence="2 3">
    <name type="scientific">Caenorhabditis japonica</name>
    <dbReference type="NCBI Taxonomy" id="281687"/>
    <lineage>
        <taxon>Eukaryota</taxon>
        <taxon>Metazoa</taxon>
        <taxon>Ecdysozoa</taxon>
        <taxon>Nematoda</taxon>
        <taxon>Chromadorea</taxon>
        <taxon>Rhabditida</taxon>
        <taxon>Rhabditina</taxon>
        <taxon>Rhabditomorpha</taxon>
        <taxon>Rhabditoidea</taxon>
        <taxon>Rhabditidae</taxon>
        <taxon>Peloderinae</taxon>
        <taxon>Caenorhabditis</taxon>
    </lineage>
</organism>
<keyword evidence="1" id="KW-0472">Membrane</keyword>
<dbReference type="Proteomes" id="UP000005237">
    <property type="component" value="Unassembled WGS sequence"/>
</dbReference>
<dbReference type="EnsemblMetazoa" id="CJA14170.1">
    <property type="protein sequence ID" value="CJA14170.1"/>
    <property type="gene ID" value="WBGene00133374"/>
</dbReference>
<keyword evidence="1" id="KW-1133">Transmembrane helix</keyword>
<proteinExistence type="predicted"/>
<evidence type="ECO:0000313" key="3">
    <source>
        <dbReference type="Proteomes" id="UP000005237"/>
    </source>
</evidence>
<feature type="transmembrane region" description="Helical" evidence="1">
    <location>
        <begin position="89"/>
        <end position="108"/>
    </location>
</feature>
<keyword evidence="3" id="KW-1185">Reference proteome</keyword>
<protein>
    <submittedName>
        <fullName evidence="2">Uncharacterized protein</fullName>
    </submittedName>
</protein>
<reference evidence="3" key="1">
    <citation type="submission" date="2010-08" db="EMBL/GenBank/DDBJ databases">
        <authorList>
            <consortium name="Caenorhabditis japonica Sequencing Consortium"/>
            <person name="Wilson R.K."/>
        </authorList>
    </citation>
    <scope>NUCLEOTIDE SEQUENCE [LARGE SCALE GENOMIC DNA]</scope>
    <source>
        <strain evidence="3">DF5081</strain>
    </source>
</reference>
<keyword evidence="1" id="KW-0812">Transmembrane</keyword>
<sequence>MYRDLFGVPLRNIDKRVFEISNFGVTAGDGVPRTFDQIIPRWPNRRIKPVVGAYFKNAEYAIHLASLPVRTSAPPKPCCCMYTFCKIEVVFWIIGIATAAVFLTFCGWKYREVYYDDLL</sequence>
<evidence type="ECO:0000256" key="1">
    <source>
        <dbReference type="SAM" id="Phobius"/>
    </source>
</evidence>
<accession>A0A8R1DW05</accession>
<evidence type="ECO:0000313" key="2">
    <source>
        <dbReference type="EnsemblMetazoa" id="CJA14170.1"/>
    </source>
</evidence>
<reference evidence="2" key="2">
    <citation type="submission" date="2022-06" db="UniProtKB">
        <authorList>
            <consortium name="EnsemblMetazoa"/>
        </authorList>
    </citation>
    <scope>IDENTIFICATION</scope>
    <source>
        <strain evidence="2">DF5081</strain>
    </source>
</reference>
<dbReference type="AlphaFoldDB" id="A0A8R1DW05"/>